<dbReference type="InterPro" id="IPR029033">
    <property type="entry name" value="His_PPase_superfam"/>
</dbReference>
<proteinExistence type="predicted"/>
<dbReference type="RefSeq" id="WP_098459438.1">
    <property type="nucleotide sequence ID" value="NZ_PDJC01000001.1"/>
</dbReference>
<dbReference type="Pfam" id="PF00300">
    <property type="entry name" value="His_Phos_1"/>
    <property type="match status" value="1"/>
</dbReference>
<dbReference type="SMART" id="SM00855">
    <property type="entry name" value="PGAM"/>
    <property type="match status" value="1"/>
</dbReference>
<dbReference type="GO" id="GO:0005737">
    <property type="term" value="C:cytoplasm"/>
    <property type="evidence" value="ECO:0007669"/>
    <property type="project" value="TreeGrafter"/>
</dbReference>
<dbReference type="OrthoDB" id="9793115at2"/>
<comment type="caution">
    <text evidence="1">The sequence shown here is derived from an EMBL/GenBank/DDBJ whole genome shotgun (WGS) entry which is preliminary data.</text>
</comment>
<evidence type="ECO:0000313" key="2">
    <source>
        <dbReference type="Proteomes" id="UP000226079"/>
    </source>
</evidence>
<dbReference type="PANTHER" id="PTHR48100">
    <property type="entry name" value="BROAD-SPECIFICITY PHOSPHATASE YOR283W-RELATED"/>
    <property type="match status" value="1"/>
</dbReference>
<protein>
    <submittedName>
        <fullName evidence="1">Putative phosphoglycerate mutase</fullName>
    </submittedName>
</protein>
<dbReference type="InterPro" id="IPR050275">
    <property type="entry name" value="PGM_Phosphatase"/>
</dbReference>
<accession>A0A2A9CQL9</accession>
<keyword evidence="2" id="KW-1185">Reference proteome</keyword>
<dbReference type="GO" id="GO:0016791">
    <property type="term" value="F:phosphatase activity"/>
    <property type="evidence" value="ECO:0007669"/>
    <property type="project" value="TreeGrafter"/>
</dbReference>
<dbReference type="InterPro" id="IPR013078">
    <property type="entry name" value="His_Pase_superF_clade-1"/>
</dbReference>
<name>A0A2A9CQL9_9ACTN</name>
<dbReference type="EMBL" id="PDJC01000001">
    <property type="protein sequence ID" value="PFG15839.1"/>
    <property type="molecule type" value="Genomic_DNA"/>
</dbReference>
<gene>
    <name evidence="1" type="ORF">ATK74_0359</name>
</gene>
<sequence length="205" mass="21742">MRLILIRHGRTASNTGFVLDTAFPGADLDELGREQAESLVEQLAAEPIEAIYVSNLVRTQQTAAPLAAARGLEPVILPGLREISAGDDELSMDSTRYVETLLKWHAGELDARLPGGEDAAEFFARYDEAIATIAGAGHQAAALVSHGAALRVWAAERVEGFSVALGAAHLDNTGVLVVEGSPAEGWQLLSLDGVTDWRSADFEPA</sequence>
<dbReference type="AlphaFoldDB" id="A0A2A9CQL9"/>
<dbReference type="Proteomes" id="UP000226079">
    <property type="component" value="Unassembled WGS sequence"/>
</dbReference>
<reference evidence="1 2" key="1">
    <citation type="submission" date="2017-10" db="EMBL/GenBank/DDBJ databases">
        <title>Sequencing the genomes of 1000 actinobacteria strains.</title>
        <authorList>
            <person name="Klenk H.-P."/>
        </authorList>
    </citation>
    <scope>NUCLEOTIDE SEQUENCE [LARGE SCALE GENOMIC DNA]</scope>
    <source>
        <strain evidence="1 2">DSM 15597</strain>
    </source>
</reference>
<evidence type="ECO:0000313" key="1">
    <source>
        <dbReference type="EMBL" id="PFG15839.1"/>
    </source>
</evidence>
<organism evidence="1 2">
    <name type="scientific">Propionicimonas paludicola</name>
    <dbReference type="NCBI Taxonomy" id="185243"/>
    <lineage>
        <taxon>Bacteria</taxon>
        <taxon>Bacillati</taxon>
        <taxon>Actinomycetota</taxon>
        <taxon>Actinomycetes</taxon>
        <taxon>Propionibacteriales</taxon>
        <taxon>Nocardioidaceae</taxon>
        <taxon>Propionicimonas</taxon>
    </lineage>
</organism>
<dbReference type="SUPFAM" id="SSF53254">
    <property type="entry name" value="Phosphoglycerate mutase-like"/>
    <property type="match status" value="1"/>
</dbReference>
<dbReference type="Gene3D" id="3.40.50.1240">
    <property type="entry name" value="Phosphoglycerate mutase-like"/>
    <property type="match status" value="1"/>
</dbReference>
<dbReference type="CDD" id="cd07067">
    <property type="entry name" value="HP_PGM_like"/>
    <property type="match status" value="1"/>
</dbReference>
<dbReference type="PANTHER" id="PTHR48100:SF58">
    <property type="entry name" value="PE-PGRS FAMILY PROTEIN PE_PGRS11"/>
    <property type="match status" value="1"/>
</dbReference>